<protein>
    <submittedName>
        <fullName evidence="1">Uncharacterized protein</fullName>
    </submittedName>
</protein>
<name>A0ABQ9GWF0_9NEOP</name>
<evidence type="ECO:0000313" key="1">
    <source>
        <dbReference type="EMBL" id="KAJ8876321.1"/>
    </source>
</evidence>
<gene>
    <name evidence="1" type="ORF">PR048_020766</name>
</gene>
<proteinExistence type="predicted"/>
<dbReference type="Proteomes" id="UP001159363">
    <property type="component" value="Chromosome 7"/>
</dbReference>
<accession>A0ABQ9GWF0</accession>
<comment type="caution">
    <text evidence="1">The sequence shown here is derived from an EMBL/GenBank/DDBJ whole genome shotgun (WGS) entry which is preliminary data.</text>
</comment>
<keyword evidence="2" id="KW-1185">Reference proteome</keyword>
<organism evidence="1 2">
    <name type="scientific">Dryococelus australis</name>
    <dbReference type="NCBI Taxonomy" id="614101"/>
    <lineage>
        <taxon>Eukaryota</taxon>
        <taxon>Metazoa</taxon>
        <taxon>Ecdysozoa</taxon>
        <taxon>Arthropoda</taxon>
        <taxon>Hexapoda</taxon>
        <taxon>Insecta</taxon>
        <taxon>Pterygota</taxon>
        <taxon>Neoptera</taxon>
        <taxon>Polyneoptera</taxon>
        <taxon>Phasmatodea</taxon>
        <taxon>Verophasmatodea</taxon>
        <taxon>Anareolatae</taxon>
        <taxon>Phasmatidae</taxon>
        <taxon>Eurycanthinae</taxon>
        <taxon>Dryococelus</taxon>
    </lineage>
</organism>
<evidence type="ECO:0000313" key="2">
    <source>
        <dbReference type="Proteomes" id="UP001159363"/>
    </source>
</evidence>
<sequence>MTSTTDNVSRETHSKRISSLKPPAAFDFLAPLLWKQRKQRFCRYMSVSGCTDKTDEKIDILLYVLGEKVKELWTHFTQHPASYKEALQDFENHFNPCRNDSIWSTRSLITMSNSSVKKTAAIGKTSCLGFSKSSCFPKPTSQGATHTSVQCKFWGKGQHDHSQCLARSSSCSKQGH</sequence>
<dbReference type="EMBL" id="JARBHB010000008">
    <property type="protein sequence ID" value="KAJ8876321.1"/>
    <property type="molecule type" value="Genomic_DNA"/>
</dbReference>
<reference evidence="1 2" key="1">
    <citation type="submission" date="2023-02" db="EMBL/GenBank/DDBJ databases">
        <title>LHISI_Scaffold_Assembly.</title>
        <authorList>
            <person name="Stuart O.P."/>
            <person name="Cleave R."/>
            <person name="Magrath M.J.L."/>
            <person name="Mikheyev A.S."/>
        </authorList>
    </citation>
    <scope>NUCLEOTIDE SEQUENCE [LARGE SCALE GENOMIC DNA]</scope>
    <source>
        <strain evidence="1">Daus_M_001</strain>
        <tissue evidence="1">Leg muscle</tissue>
    </source>
</reference>